<dbReference type="PANTHER" id="PTHR45641">
    <property type="entry name" value="TETRATRICOPEPTIDE REPEAT PROTEIN (AFU_ORTHOLOGUE AFUA_6G03870)"/>
    <property type="match status" value="1"/>
</dbReference>
<dbReference type="Proteomes" id="UP000681722">
    <property type="component" value="Unassembled WGS sequence"/>
</dbReference>
<keyword evidence="2 3" id="KW-0802">TPR repeat</keyword>
<dbReference type="Proteomes" id="UP000677228">
    <property type="component" value="Unassembled WGS sequence"/>
</dbReference>
<dbReference type="EMBL" id="CAJOBC010068663">
    <property type="protein sequence ID" value="CAF4234891.1"/>
    <property type="molecule type" value="Genomic_DNA"/>
</dbReference>
<dbReference type="SUPFAM" id="SSF56399">
    <property type="entry name" value="ADP-ribosylation"/>
    <property type="match status" value="1"/>
</dbReference>
<feature type="repeat" description="TPR" evidence="3">
    <location>
        <begin position="562"/>
        <end position="595"/>
    </location>
</feature>
<keyword evidence="8" id="KW-1185">Reference proteome</keyword>
<dbReference type="Gene3D" id="3.90.176.10">
    <property type="entry name" value="Toxin ADP-ribosyltransferase, Chain A, domain 1"/>
    <property type="match status" value="1"/>
</dbReference>
<feature type="repeat" description="TPR" evidence="3">
    <location>
        <begin position="394"/>
        <end position="427"/>
    </location>
</feature>
<name>A0A815HUI6_9BILA</name>
<dbReference type="SUPFAM" id="SSF48452">
    <property type="entry name" value="TPR-like"/>
    <property type="match status" value="2"/>
</dbReference>
<dbReference type="AlphaFoldDB" id="A0A815HUI6"/>
<comment type="caution">
    <text evidence="5">The sequence shown here is derived from an EMBL/GenBank/DDBJ whole genome shotgun (WGS) entry which is preliminary data.</text>
</comment>
<keyword evidence="1" id="KW-0677">Repeat</keyword>
<proteinExistence type="predicted"/>
<evidence type="ECO:0000313" key="4">
    <source>
        <dbReference type="EMBL" id="CAF0927592.1"/>
    </source>
</evidence>
<sequence length="659" mass="75972">MSLGENFPTRRLVMLLDIHLNLASSATQRSLSHLHHIFIDVETFVDADECVDFITDLDDNDGCTMVVSGSLGEYIVPLIHLLPHIKAIYMLDSSEEQWKNEDYRKIRGVYSDIQSLCNRLCSPSHHRWQEPLSFSTFPPVWVSSSSDHQAEKQEAMFMYAQLLRDILLEMNENRDETKREMLEECRQLYSDNEAQLRHIADFEREYTAERAVWWFTKDTFLYRILNQALRTQDIIILYKLRLFIKDLYFQLKSLHDEATTTTYTVFRGQVMPVLFQIDVDSRQSIMNTFADIHHLSAMGEEDEVLFSMGAIFRILSVEQSADGVWHVCLRLCTDEDKQLAQLREHMRKQIWHPRERLRLGKLALEMGEFTKAQILYKAMLDDAKFIHNDSLLCALLHSDLGAIYGHCGQYADCLREYERAITLNEQHHPSNRLAVASIRCNRSAIFSLLEEYDRALIECQHAIAIEQSTGQARPLRLATYDEQMGEIMIAKGKVSEALTCYERAQTVRLEHMSGNHPDLASLYNKMASAYAVQERLSDAYAWCKRALTIQLDCLPPGHIALSETYALLGNIAYGQSQYDEARRQQESALALQERNLSANHVLTAHTHVSLAMTLLALGEYKVAAEHTTRALAVFRTIFPSEHQEIQLTQELLNMIQREQ</sequence>
<evidence type="ECO:0000256" key="1">
    <source>
        <dbReference type="ARBA" id="ARBA00022737"/>
    </source>
</evidence>
<dbReference type="EMBL" id="CAJOBA010004152">
    <property type="protein sequence ID" value="CAF3704491.1"/>
    <property type="molecule type" value="Genomic_DNA"/>
</dbReference>
<evidence type="ECO:0000313" key="6">
    <source>
        <dbReference type="EMBL" id="CAF3704491.1"/>
    </source>
</evidence>
<accession>A0A815HUI6</accession>
<gene>
    <name evidence="5" type="ORF">GPM918_LOCUS31267</name>
    <name evidence="4" type="ORF">OVA965_LOCUS10970</name>
    <name evidence="7" type="ORF">SRO942_LOCUS31902</name>
    <name evidence="6" type="ORF">TMI583_LOCUS10966</name>
</gene>
<evidence type="ECO:0000256" key="2">
    <source>
        <dbReference type="ARBA" id="ARBA00022803"/>
    </source>
</evidence>
<evidence type="ECO:0000313" key="8">
    <source>
        <dbReference type="Proteomes" id="UP000663829"/>
    </source>
</evidence>
<dbReference type="InterPro" id="IPR019734">
    <property type="entry name" value="TPR_rpt"/>
</dbReference>
<dbReference type="SMART" id="SM00028">
    <property type="entry name" value="TPR"/>
    <property type="match status" value="6"/>
</dbReference>
<reference evidence="5" key="1">
    <citation type="submission" date="2021-02" db="EMBL/GenBank/DDBJ databases">
        <authorList>
            <person name="Nowell W R."/>
        </authorList>
    </citation>
    <scope>NUCLEOTIDE SEQUENCE</scope>
</reference>
<evidence type="ECO:0000313" key="7">
    <source>
        <dbReference type="EMBL" id="CAF4234891.1"/>
    </source>
</evidence>
<dbReference type="InterPro" id="IPR011990">
    <property type="entry name" value="TPR-like_helical_dom_sf"/>
</dbReference>
<dbReference type="EMBL" id="CAJNOK010004150">
    <property type="protein sequence ID" value="CAF0927592.1"/>
    <property type="molecule type" value="Genomic_DNA"/>
</dbReference>
<evidence type="ECO:0000256" key="3">
    <source>
        <dbReference type="PROSITE-ProRule" id="PRU00339"/>
    </source>
</evidence>
<dbReference type="Pfam" id="PF13424">
    <property type="entry name" value="TPR_12"/>
    <property type="match status" value="1"/>
</dbReference>
<dbReference type="PANTHER" id="PTHR45641:SF19">
    <property type="entry name" value="NEPHROCYSTIN-3"/>
    <property type="match status" value="1"/>
</dbReference>
<dbReference type="Proteomes" id="UP000682733">
    <property type="component" value="Unassembled WGS sequence"/>
</dbReference>
<dbReference type="Gene3D" id="1.25.40.10">
    <property type="entry name" value="Tetratricopeptide repeat domain"/>
    <property type="match status" value="2"/>
</dbReference>
<organism evidence="5 8">
    <name type="scientific">Didymodactylos carnosus</name>
    <dbReference type="NCBI Taxonomy" id="1234261"/>
    <lineage>
        <taxon>Eukaryota</taxon>
        <taxon>Metazoa</taxon>
        <taxon>Spiralia</taxon>
        <taxon>Gnathifera</taxon>
        <taxon>Rotifera</taxon>
        <taxon>Eurotatoria</taxon>
        <taxon>Bdelloidea</taxon>
        <taxon>Philodinida</taxon>
        <taxon>Philodinidae</taxon>
        <taxon>Didymodactylos</taxon>
    </lineage>
</organism>
<dbReference type="Proteomes" id="UP000663829">
    <property type="component" value="Unassembled WGS sequence"/>
</dbReference>
<protein>
    <submittedName>
        <fullName evidence="5">Uncharacterized protein</fullName>
    </submittedName>
</protein>
<dbReference type="EMBL" id="CAJNOQ010015294">
    <property type="protein sequence ID" value="CAF1358660.1"/>
    <property type="molecule type" value="Genomic_DNA"/>
</dbReference>
<dbReference type="PROSITE" id="PS50005">
    <property type="entry name" value="TPR"/>
    <property type="match status" value="2"/>
</dbReference>
<evidence type="ECO:0000313" key="5">
    <source>
        <dbReference type="EMBL" id="CAF1358660.1"/>
    </source>
</evidence>